<reference evidence="1" key="1">
    <citation type="journal article" date="2023" name="G3 (Bethesda)">
        <title>A reference genome for the long-term kleptoplast-retaining sea slug Elysia crispata morphotype clarki.</title>
        <authorList>
            <person name="Eastman K.E."/>
            <person name="Pendleton A.L."/>
            <person name="Shaikh M.A."/>
            <person name="Suttiyut T."/>
            <person name="Ogas R."/>
            <person name="Tomko P."/>
            <person name="Gavelis G."/>
            <person name="Widhalm J.R."/>
            <person name="Wisecaver J.H."/>
        </authorList>
    </citation>
    <scope>NUCLEOTIDE SEQUENCE</scope>
    <source>
        <strain evidence="1">ECLA1</strain>
    </source>
</reference>
<gene>
    <name evidence="1" type="ORF">RRG08_016818</name>
</gene>
<comment type="caution">
    <text evidence="1">The sequence shown here is derived from an EMBL/GenBank/DDBJ whole genome shotgun (WGS) entry which is preliminary data.</text>
</comment>
<accession>A0AAE0ZZA7</accession>
<organism evidence="1 2">
    <name type="scientific">Elysia crispata</name>
    <name type="common">lettuce slug</name>
    <dbReference type="NCBI Taxonomy" id="231223"/>
    <lineage>
        <taxon>Eukaryota</taxon>
        <taxon>Metazoa</taxon>
        <taxon>Spiralia</taxon>
        <taxon>Lophotrochozoa</taxon>
        <taxon>Mollusca</taxon>
        <taxon>Gastropoda</taxon>
        <taxon>Heterobranchia</taxon>
        <taxon>Euthyneura</taxon>
        <taxon>Panpulmonata</taxon>
        <taxon>Sacoglossa</taxon>
        <taxon>Placobranchoidea</taxon>
        <taxon>Plakobranchidae</taxon>
        <taxon>Elysia</taxon>
    </lineage>
</organism>
<protein>
    <submittedName>
        <fullName evidence="1">Uncharacterized protein</fullName>
    </submittedName>
</protein>
<sequence length="358" mass="39498">MHCSELLHSGLDITDDADATNRVGTTPGKLHSSCPPKGTLCIIYMRLHHSFFQRSPLYFPGQDKLCVALGWAHRFQILIAQDAGPSCKGETPYRASVGIAGMSRTEPAIVPCCPSSQWRLPGCVEERSDLTKPEIYICRKDSDLRTRRSISGLSHDRTSEFSPTWLPVAIQSSAVQKLHRAGIDCNLDLRLNLCRACINTVVVYRKPGLTSLAKVGQIVFYLTLQFGAQDVERPCLGDVLRDLHGLTVSFNWASYSSTGPRIVSRRCLGDVLRDLHGLTVSFNWASYSSTGPRIVSRPCLGDVLRDLHGLTVSFNWASYSSTGPRIVSRRCLGDVLRDLHGLTVSFNWASYCQSPVSG</sequence>
<evidence type="ECO:0000313" key="1">
    <source>
        <dbReference type="EMBL" id="KAK3778354.1"/>
    </source>
</evidence>
<dbReference type="AlphaFoldDB" id="A0AAE0ZZA7"/>
<evidence type="ECO:0000313" key="2">
    <source>
        <dbReference type="Proteomes" id="UP001283361"/>
    </source>
</evidence>
<name>A0AAE0ZZA7_9GAST</name>
<proteinExistence type="predicted"/>
<keyword evidence="2" id="KW-1185">Reference proteome</keyword>
<dbReference type="EMBL" id="JAWDGP010002977">
    <property type="protein sequence ID" value="KAK3778354.1"/>
    <property type="molecule type" value="Genomic_DNA"/>
</dbReference>
<dbReference type="Proteomes" id="UP001283361">
    <property type="component" value="Unassembled WGS sequence"/>
</dbReference>